<feature type="compositionally biased region" description="Polar residues" evidence="1">
    <location>
        <begin position="17"/>
        <end position="29"/>
    </location>
</feature>
<dbReference type="AlphaFoldDB" id="A0A1T5KX30"/>
<protein>
    <submittedName>
        <fullName evidence="2">Uncharacterized protein</fullName>
    </submittedName>
</protein>
<feature type="compositionally biased region" description="Basic and acidic residues" evidence="1">
    <location>
        <begin position="1"/>
        <end position="14"/>
    </location>
</feature>
<sequence>MDHHNDAHEAHPDETVESLNEPDQSSSGVSDDKVDEATKTAEHAADEQPLAAQKSSDTLDQ</sequence>
<dbReference type="Proteomes" id="UP000190857">
    <property type="component" value="Unassembled WGS sequence"/>
</dbReference>
<feature type="compositionally biased region" description="Basic and acidic residues" evidence="1">
    <location>
        <begin position="30"/>
        <end position="46"/>
    </location>
</feature>
<organism evidence="2 3">
    <name type="scientific">Okibacterium fritillariae</name>
    <dbReference type="NCBI Taxonomy" id="123320"/>
    <lineage>
        <taxon>Bacteria</taxon>
        <taxon>Bacillati</taxon>
        <taxon>Actinomycetota</taxon>
        <taxon>Actinomycetes</taxon>
        <taxon>Micrococcales</taxon>
        <taxon>Microbacteriaceae</taxon>
        <taxon>Okibacterium</taxon>
    </lineage>
</organism>
<dbReference type="STRING" id="123320.SAMN06309945_2578"/>
<reference evidence="2 3" key="1">
    <citation type="submission" date="2017-02" db="EMBL/GenBank/DDBJ databases">
        <authorList>
            <person name="Peterson S.W."/>
        </authorList>
    </citation>
    <scope>NUCLEOTIDE SEQUENCE [LARGE SCALE GENOMIC DNA]</scope>
    <source>
        <strain evidence="2 3">VKM Ac-2059</strain>
    </source>
</reference>
<evidence type="ECO:0000313" key="2">
    <source>
        <dbReference type="EMBL" id="SKC68015.1"/>
    </source>
</evidence>
<dbReference type="RefSeq" id="WP_079728608.1">
    <property type="nucleotide sequence ID" value="NZ_FUZP01000003.1"/>
</dbReference>
<name>A0A1T5KX30_9MICO</name>
<proteinExistence type="predicted"/>
<dbReference type="EMBL" id="FUZP01000003">
    <property type="protein sequence ID" value="SKC68015.1"/>
    <property type="molecule type" value="Genomic_DNA"/>
</dbReference>
<accession>A0A1T5KX30</accession>
<evidence type="ECO:0000313" key="3">
    <source>
        <dbReference type="Proteomes" id="UP000190857"/>
    </source>
</evidence>
<evidence type="ECO:0000256" key="1">
    <source>
        <dbReference type="SAM" id="MobiDB-lite"/>
    </source>
</evidence>
<gene>
    <name evidence="2" type="ORF">SAMN06309945_2578</name>
</gene>
<feature type="region of interest" description="Disordered" evidence="1">
    <location>
        <begin position="1"/>
        <end position="61"/>
    </location>
</feature>
<keyword evidence="3" id="KW-1185">Reference proteome</keyword>